<dbReference type="Pfam" id="PF04016">
    <property type="entry name" value="DUF364"/>
    <property type="match status" value="1"/>
</dbReference>
<comment type="caution">
    <text evidence="3">The sequence shown here is derived from an EMBL/GenBank/DDBJ whole genome shotgun (WGS) entry which is preliminary data.</text>
</comment>
<dbReference type="Proteomes" id="UP000319502">
    <property type="component" value="Unassembled WGS sequence"/>
</dbReference>
<dbReference type="RefSeq" id="WP_144309900.1">
    <property type="nucleotide sequence ID" value="NZ_VMNK01000011.1"/>
</dbReference>
<feature type="domain" description="Putative heavy-metal chelation" evidence="1">
    <location>
        <begin position="129"/>
        <end position="262"/>
    </location>
</feature>
<proteinExistence type="predicted"/>
<dbReference type="InterPro" id="IPR007161">
    <property type="entry name" value="DUF364"/>
</dbReference>
<organism evidence="3 4">
    <name type="scientific">Denitromonas halophila</name>
    <dbReference type="NCBI Taxonomy" id="1629404"/>
    <lineage>
        <taxon>Bacteria</taxon>
        <taxon>Pseudomonadati</taxon>
        <taxon>Pseudomonadota</taxon>
        <taxon>Betaproteobacteria</taxon>
        <taxon>Rhodocyclales</taxon>
        <taxon>Zoogloeaceae</taxon>
        <taxon>Denitromonas</taxon>
    </lineage>
</organism>
<dbReference type="OrthoDB" id="6398618at2"/>
<evidence type="ECO:0000259" key="2">
    <source>
        <dbReference type="Pfam" id="PF13938"/>
    </source>
</evidence>
<keyword evidence="4" id="KW-1185">Reference proteome</keyword>
<dbReference type="Gene3D" id="3.40.50.11590">
    <property type="match status" value="1"/>
</dbReference>
<evidence type="ECO:0000259" key="1">
    <source>
        <dbReference type="Pfam" id="PF04016"/>
    </source>
</evidence>
<sequence length="277" mass="29098">MSFANDYLKQLEQIAARHPLPCVRALHLPPLEAAGSKNGEFCAIELEDGALGLSYVLLDDTLRQLLDGRDGLGVVGAEAVTLARAYAEGEGVARTLGFAAANAITRHFLDRTGYAPPDSVDSIGGLRPEAGDRIGMIGFFRPLADRIVASGARLVVVELNADLAGMQAGYEVTTDASALVDCNKVLSTSTILLNDTLEGMLARCERANCIALIGPSAGCLPDALFARGVSSLGGSWVTDREGFIAALAAGEGWSRHARKCAVTPADWPGFERLLSSV</sequence>
<name>A0A557QQU3_9RHOO</name>
<reference evidence="3 4" key="1">
    <citation type="submission" date="2019-07" db="EMBL/GenBank/DDBJ databases">
        <title>The pathways for chlorine oxyanion respiration interact through the shared metabolite chlorate.</title>
        <authorList>
            <person name="Barnum T.P."/>
            <person name="Cheng Y."/>
            <person name="Hill K.A."/>
            <person name="Lucas L.N."/>
            <person name="Carlson H.K."/>
            <person name="Coates J.D."/>
        </authorList>
    </citation>
    <scope>NUCLEOTIDE SEQUENCE [LARGE SCALE GENOMIC DNA]</scope>
    <source>
        <strain evidence="3 4">SFB-3</strain>
    </source>
</reference>
<evidence type="ECO:0000313" key="3">
    <source>
        <dbReference type="EMBL" id="TVO55279.1"/>
    </source>
</evidence>
<protein>
    <submittedName>
        <fullName evidence="3">Uncharacterized protein</fullName>
    </submittedName>
</protein>
<dbReference type="SUPFAM" id="SSF159713">
    <property type="entry name" value="Dhaf3308-like"/>
    <property type="match status" value="1"/>
</dbReference>
<dbReference type="AlphaFoldDB" id="A0A557QQU3"/>
<feature type="domain" description="DUF4213" evidence="2">
    <location>
        <begin position="41"/>
        <end position="104"/>
    </location>
</feature>
<dbReference type="EMBL" id="VMNK01000011">
    <property type="protein sequence ID" value="TVO55279.1"/>
    <property type="molecule type" value="Genomic_DNA"/>
</dbReference>
<evidence type="ECO:0000313" key="4">
    <source>
        <dbReference type="Proteomes" id="UP000319502"/>
    </source>
</evidence>
<dbReference type="Pfam" id="PF13938">
    <property type="entry name" value="DUF4213"/>
    <property type="match status" value="1"/>
</dbReference>
<dbReference type="InterPro" id="IPR025251">
    <property type="entry name" value="DUF4213"/>
</dbReference>
<accession>A0A557QQU3</accession>
<gene>
    <name evidence="3" type="ORF">FHP91_12400</name>
</gene>